<dbReference type="AlphaFoldDB" id="A0A931YE50"/>
<dbReference type="EMBL" id="JACPHQ010000044">
    <property type="protein sequence ID" value="MBI2466195.1"/>
    <property type="molecule type" value="Genomic_DNA"/>
</dbReference>
<gene>
    <name evidence="1" type="ORF">HYV66_03170</name>
</gene>
<reference evidence="1" key="1">
    <citation type="submission" date="2020-07" db="EMBL/GenBank/DDBJ databases">
        <title>Huge and variable diversity of episymbiotic CPR bacteria and DPANN archaea in groundwater ecosystems.</title>
        <authorList>
            <person name="He C.Y."/>
            <person name="Keren R."/>
            <person name="Whittaker M."/>
            <person name="Farag I.F."/>
            <person name="Doudna J."/>
            <person name="Cate J.H.D."/>
            <person name="Banfield J.F."/>
        </authorList>
    </citation>
    <scope>NUCLEOTIDE SEQUENCE</scope>
    <source>
        <strain evidence="1">NC_groundwater_418_Ag_B-0.1um_45_10</strain>
    </source>
</reference>
<accession>A0A931YE50</accession>
<name>A0A931YE50_9BACT</name>
<evidence type="ECO:0000313" key="2">
    <source>
        <dbReference type="Proteomes" id="UP000709672"/>
    </source>
</evidence>
<comment type="caution">
    <text evidence="1">The sequence shown here is derived from an EMBL/GenBank/DDBJ whole genome shotgun (WGS) entry which is preliminary data.</text>
</comment>
<sequence length="78" mass="8484">MAAKLKVALAAAATGVKAVGWVGVYFETLYLVKAWAAVLAEELTVWARPELVWVMIFPWVNPAVDRPGQKIGVVFEVA</sequence>
<proteinExistence type="predicted"/>
<dbReference type="Proteomes" id="UP000709672">
    <property type="component" value="Unassembled WGS sequence"/>
</dbReference>
<organism evidence="1 2">
    <name type="scientific">Candidatus Sungiibacteriota bacterium</name>
    <dbReference type="NCBI Taxonomy" id="2750080"/>
    <lineage>
        <taxon>Bacteria</taxon>
        <taxon>Candidatus Sungiibacteriota</taxon>
    </lineage>
</organism>
<evidence type="ECO:0000313" key="1">
    <source>
        <dbReference type="EMBL" id="MBI2466195.1"/>
    </source>
</evidence>
<protein>
    <submittedName>
        <fullName evidence="1">Uncharacterized protein</fullName>
    </submittedName>
</protein>